<evidence type="ECO:0000256" key="2">
    <source>
        <dbReference type="ARBA" id="ARBA00013064"/>
    </source>
</evidence>
<feature type="compositionally biased region" description="Pro residues" evidence="6">
    <location>
        <begin position="422"/>
        <end position="437"/>
    </location>
</feature>
<dbReference type="InterPro" id="IPR003595">
    <property type="entry name" value="Tyr_Pase_cat"/>
</dbReference>
<dbReference type="InterPro" id="IPR036116">
    <property type="entry name" value="FN3_sf"/>
</dbReference>
<feature type="domain" description="Tyrosine-protein phosphatase" evidence="7">
    <location>
        <begin position="1223"/>
        <end position="1482"/>
    </location>
</feature>
<name>A0AAE1LPQ1_9NEOP</name>
<dbReference type="InterPro" id="IPR000242">
    <property type="entry name" value="PTP_cat"/>
</dbReference>
<comment type="similarity">
    <text evidence="1">Belongs to the protein-tyrosine phosphatase family.</text>
</comment>
<sequence length="1522" mass="169021">MLLGKYMGLSGWSRARAAQTDSVMARLRFRTWMVIHFQGACAETNPNPASESEHETVQCVAAPVRGVQMRCDSLNYRYVSDIEDFEIMSVGWQSVTVMFTKLSDPLLTYYLLLMHTTENKTISLTCGDKSEGNHCTYSHTHLQLCTEYNVKVIAYDKSSIQRGSSKVKNILTFRYPDSGFHVSRSGNNIEGHWDLPSFGDDDFVKTCVYSKYVVEMYLSETNYKLNSSETAVNPDQSETRAFAFSFPLEPHCKWITYRVEISLAGEKGSRPRIVYRRPIAARYEPRVATLAAVYTHDYLLVRWRVGEGENVECLRCVRIAVNVHEGEAEDNTPPPDPGLVVAVRKAPPATTATVTPYRDNSRSEKGGIPSTCPKPVEPLIFCDGTTVVPVDAGTTTTSDSPASPPTPASSTPASSTSVSPTPVRPPTVPPSSKPPAPVSSTLTSTDSTEEDVSAESGRPEVHSQAPVGRPRPRRSCLAPTAPALARVPSGLPGRPGRLGRRRRLGRLTNVALRDTYQRCTYDRCEPELRKHTKLQINVTSDKLPWSGFCMEESFDKLERIRNTPPIPPKHNARQYTSDLDFNTISLSLPSSSGSLQQFEVAAWSFGVGDDNVPFANGLCANLVPFKSGPVIDSKRVRMTEAELTWRVEGASSLDSFNISVVCMDVAQPTPTPTYVFVVGLVRGDEKVTVLVTGLHKSREYECRAKLSAGASESTCSLRERFLTSSQAQIAKNFSVDGKLEWLDTLNGYNKTSYLVMAARKEPPPSCCQGAVEQSNVYEFESDRDCCSNLDELLPAGTPFTVTVEPIPASVVYYEPIDVTIRSDSIPLPADLSLSEPPTAARSHLLRVLVCPPCEAFGSVTHYRFSASSSDGSAGSAGVTRLKAVEEMAMDQTTGVLSLSFTSLFPSFNWCQCGGQTVTFTVVAVNMNENKSSEARELTVDVSETCPDVASDKYWISAFDVQVEPSGRRALVHINEDFFNADDQNKLPLSYRILVAEKGFEDMSTGCAAATQTIHSWSEAQCEHVQLYSPVEHGWNPFVDCKIFGLYNYTLGEEVLCPKQKSQTFCNGPLRLGTTYAVRLRAVYDTEGLYYVETPSVYFRAEDSEIETCFYYYSVALIALAVVALCFVCSYCSKHHTCSLSCTLGRRGRSRSGRLGGEVLSRLVWFRWPPWGPAPEGDASCARADAYRGQGVPPCGDRHVGVPPPYTLCMFRALPPPCHMAPQLQREFEALCALSAQYAAGAPSRTGHLPQNACKNRYCNIIPFERTRVRLSGTTDDDIANYINASYVAGYSGRTEYIASQGPKESTTKDFWFMVYEQNVRLIIMLTKLMEDGKTKCHQYYPELGDRYMWGDLAVECSVQNDLPTYTLRTIVLHKGAEQRLVHHLHFLDWPDFGCPASSVHVLQFCRTVRRHALLFPGLMVVHCSAGVGRTGTLIAVDILLQRLKAKKKLDIFGVVMRLREQRPFMVQCQEQYTFIYKCLKAAVEERNSKVFRTPFPIPVEKNTYLNNGLQMVKQSILSSWKK</sequence>
<dbReference type="SUPFAM" id="SSF52799">
    <property type="entry name" value="(Phosphotyrosine protein) phosphatases II"/>
    <property type="match status" value="1"/>
</dbReference>
<feature type="region of interest" description="Disordered" evidence="6">
    <location>
        <begin position="347"/>
        <end position="373"/>
    </location>
</feature>
<protein>
    <recommendedName>
        <fullName evidence="2">protein-tyrosine-phosphatase</fullName>
        <ecNumber evidence="2">3.1.3.48</ecNumber>
    </recommendedName>
</protein>
<dbReference type="InterPro" id="IPR000387">
    <property type="entry name" value="Tyr_Pase_dom"/>
</dbReference>
<evidence type="ECO:0000256" key="4">
    <source>
        <dbReference type="ARBA" id="ARBA00022912"/>
    </source>
</evidence>
<keyword evidence="9" id="KW-0675">Receptor</keyword>
<evidence type="ECO:0000256" key="6">
    <source>
        <dbReference type="SAM" id="MobiDB-lite"/>
    </source>
</evidence>
<dbReference type="EMBL" id="JAHWGI010001240">
    <property type="protein sequence ID" value="KAK3925792.1"/>
    <property type="molecule type" value="Genomic_DNA"/>
</dbReference>
<reference evidence="9" key="1">
    <citation type="submission" date="2021-07" db="EMBL/GenBank/DDBJ databases">
        <authorList>
            <person name="Catto M.A."/>
            <person name="Jacobson A."/>
            <person name="Kennedy G."/>
            <person name="Labadie P."/>
            <person name="Hunt B.G."/>
            <person name="Srinivasan R."/>
        </authorList>
    </citation>
    <scope>NUCLEOTIDE SEQUENCE</scope>
    <source>
        <strain evidence="9">PL_HMW_Pooled</strain>
        <tissue evidence="9">Head</tissue>
    </source>
</reference>
<evidence type="ECO:0000259" key="7">
    <source>
        <dbReference type="PROSITE" id="PS50055"/>
    </source>
</evidence>
<reference evidence="9" key="2">
    <citation type="journal article" date="2023" name="BMC Genomics">
        <title>Pest status, molecular evolution, and epigenetic factors derived from the genome assembly of Frankliniella fusca, a thysanopteran phytovirus vector.</title>
        <authorList>
            <person name="Catto M.A."/>
            <person name="Labadie P.E."/>
            <person name="Jacobson A.L."/>
            <person name="Kennedy G.G."/>
            <person name="Srinivasan R."/>
            <person name="Hunt B.G."/>
        </authorList>
    </citation>
    <scope>NUCLEOTIDE SEQUENCE</scope>
    <source>
        <strain evidence="9">PL_HMW_Pooled</strain>
    </source>
</reference>
<dbReference type="Pfam" id="PF00102">
    <property type="entry name" value="Y_phosphatase"/>
    <property type="match status" value="1"/>
</dbReference>
<dbReference type="Proteomes" id="UP001219518">
    <property type="component" value="Unassembled WGS sequence"/>
</dbReference>
<dbReference type="PROSITE" id="PS50055">
    <property type="entry name" value="TYR_PHOSPHATASE_PTP"/>
    <property type="match status" value="1"/>
</dbReference>
<dbReference type="GO" id="GO:0004725">
    <property type="term" value="F:protein tyrosine phosphatase activity"/>
    <property type="evidence" value="ECO:0007669"/>
    <property type="project" value="UniProtKB-EC"/>
</dbReference>
<dbReference type="SUPFAM" id="SSF49265">
    <property type="entry name" value="Fibronectin type III"/>
    <property type="match status" value="1"/>
</dbReference>
<evidence type="ECO:0000313" key="9">
    <source>
        <dbReference type="EMBL" id="KAK3925792.1"/>
    </source>
</evidence>
<dbReference type="CDD" id="cd00047">
    <property type="entry name" value="PTPc"/>
    <property type="match status" value="1"/>
</dbReference>
<feature type="region of interest" description="Disordered" evidence="6">
    <location>
        <begin position="391"/>
        <end position="499"/>
    </location>
</feature>
<dbReference type="PRINTS" id="PR00700">
    <property type="entry name" value="PRTYPHPHTASE"/>
</dbReference>
<keyword evidence="10" id="KW-1185">Reference proteome</keyword>
<gene>
    <name evidence="9" type="ORF">KUF71_014041</name>
</gene>
<feature type="compositionally biased region" description="Low complexity" evidence="6">
    <location>
        <begin position="408"/>
        <end position="421"/>
    </location>
</feature>
<dbReference type="EC" id="3.1.3.48" evidence="2"/>
<dbReference type="InterPro" id="IPR050348">
    <property type="entry name" value="Protein-Tyr_Phosphatase"/>
</dbReference>
<dbReference type="PANTHER" id="PTHR19134">
    <property type="entry name" value="RECEPTOR-TYPE TYROSINE-PROTEIN PHOSPHATASE"/>
    <property type="match status" value="1"/>
</dbReference>
<evidence type="ECO:0000313" key="10">
    <source>
        <dbReference type="Proteomes" id="UP001219518"/>
    </source>
</evidence>
<dbReference type="InterPro" id="IPR016130">
    <property type="entry name" value="Tyr_Pase_AS"/>
</dbReference>
<feature type="compositionally biased region" description="Low complexity" evidence="6">
    <location>
        <begin position="347"/>
        <end position="356"/>
    </location>
</feature>
<dbReference type="Gene3D" id="3.90.190.10">
    <property type="entry name" value="Protein tyrosine phosphatase superfamily"/>
    <property type="match status" value="1"/>
</dbReference>
<evidence type="ECO:0000256" key="5">
    <source>
        <dbReference type="ARBA" id="ARBA00051722"/>
    </source>
</evidence>
<dbReference type="GO" id="GO:0008045">
    <property type="term" value="P:motor neuron axon guidance"/>
    <property type="evidence" value="ECO:0007669"/>
    <property type="project" value="TreeGrafter"/>
</dbReference>
<feature type="domain" description="Tyrosine specific protein phosphatases" evidence="8">
    <location>
        <begin position="1399"/>
        <end position="1473"/>
    </location>
</feature>
<keyword evidence="3" id="KW-0378">Hydrolase</keyword>
<dbReference type="PROSITE" id="PS50056">
    <property type="entry name" value="TYR_PHOSPHATASE_2"/>
    <property type="match status" value="1"/>
</dbReference>
<evidence type="ECO:0000259" key="8">
    <source>
        <dbReference type="PROSITE" id="PS50056"/>
    </source>
</evidence>
<dbReference type="SMART" id="SM00404">
    <property type="entry name" value="PTPc_motif"/>
    <property type="match status" value="1"/>
</dbReference>
<comment type="caution">
    <text evidence="9">The sequence shown here is derived from an EMBL/GenBank/DDBJ whole genome shotgun (WGS) entry which is preliminary data.</text>
</comment>
<dbReference type="SMART" id="SM00194">
    <property type="entry name" value="PTPc"/>
    <property type="match status" value="1"/>
</dbReference>
<evidence type="ECO:0000256" key="3">
    <source>
        <dbReference type="ARBA" id="ARBA00022801"/>
    </source>
</evidence>
<dbReference type="PANTHER" id="PTHR19134:SF562">
    <property type="entry name" value="PROTEIN-TYROSINE-PHOSPHATASE"/>
    <property type="match status" value="1"/>
</dbReference>
<evidence type="ECO:0000256" key="1">
    <source>
        <dbReference type="ARBA" id="ARBA00009580"/>
    </source>
</evidence>
<dbReference type="InterPro" id="IPR029021">
    <property type="entry name" value="Prot-tyrosine_phosphatase-like"/>
</dbReference>
<keyword evidence="4" id="KW-0904">Protein phosphatase</keyword>
<organism evidence="9 10">
    <name type="scientific">Frankliniella fusca</name>
    <dbReference type="NCBI Taxonomy" id="407009"/>
    <lineage>
        <taxon>Eukaryota</taxon>
        <taxon>Metazoa</taxon>
        <taxon>Ecdysozoa</taxon>
        <taxon>Arthropoda</taxon>
        <taxon>Hexapoda</taxon>
        <taxon>Insecta</taxon>
        <taxon>Pterygota</taxon>
        <taxon>Neoptera</taxon>
        <taxon>Paraneoptera</taxon>
        <taxon>Thysanoptera</taxon>
        <taxon>Terebrantia</taxon>
        <taxon>Thripoidea</taxon>
        <taxon>Thripidae</taxon>
        <taxon>Frankliniella</taxon>
    </lineage>
</organism>
<comment type="catalytic activity">
    <reaction evidence="5">
        <text>O-phospho-L-tyrosyl-[protein] + H2O = L-tyrosyl-[protein] + phosphate</text>
        <dbReference type="Rhea" id="RHEA:10684"/>
        <dbReference type="Rhea" id="RHEA-COMP:10136"/>
        <dbReference type="Rhea" id="RHEA-COMP:20101"/>
        <dbReference type="ChEBI" id="CHEBI:15377"/>
        <dbReference type="ChEBI" id="CHEBI:43474"/>
        <dbReference type="ChEBI" id="CHEBI:46858"/>
        <dbReference type="ChEBI" id="CHEBI:61978"/>
        <dbReference type="EC" id="3.1.3.48"/>
    </reaction>
</comment>
<dbReference type="PROSITE" id="PS00383">
    <property type="entry name" value="TYR_PHOSPHATASE_1"/>
    <property type="match status" value="1"/>
</dbReference>
<proteinExistence type="inferred from homology"/>
<accession>A0AAE1LPQ1</accession>